<organism evidence="1">
    <name type="scientific">marine sediment metagenome</name>
    <dbReference type="NCBI Taxonomy" id="412755"/>
    <lineage>
        <taxon>unclassified sequences</taxon>
        <taxon>metagenomes</taxon>
        <taxon>ecological metagenomes</taxon>
    </lineage>
</organism>
<protein>
    <recommendedName>
        <fullName evidence="2">DNA methylase N-4/N-6 domain-containing protein</fullName>
    </recommendedName>
</protein>
<comment type="caution">
    <text evidence="1">The sequence shown here is derived from an EMBL/GenBank/DDBJ whole genome shotgun (WGS) entry which is preliminary data.</text>
</comment>
<feature type="non-terminal residue" evidence="1">
    <location>
        <position position="169"/>
    </location>
</feature>
<accession>X1QA39</accession>
<evidence type="ECO:0008006" key="2">
    <source>
        <dbReference type="Google" id="ProtNLM"/>
    </source>
</evidence>
<dbReference type="AlphaFoldDB" id="X1QA39"/>
<dbReference type="InterPro" id="IPR029063">
    <property type="entry name" value="SAM-dependent_MTases_sf"/>
</dbReference>
<dbReference type="Gene3D" id="3.40.50.150">
    <property type="entry name" value="Vaccinia Virus protein VP39"/>
    <property type="match status" value="1"/>
</dbReference>
<evidence type="ECO:0000313" key="1">
    <source>
        <dbReference type="EMBL" id="GAI51676.1"/>
    </source>
</evidence>
<reference evidence="1" key="1">
    <citation type="journal article" date="2014" name="Front. Microbiol.">
        <title>High frequency of phylogenetically diverse reductive dehalogenase-homologous genes in deep subseafloor sedimentary metagenomes.</title>
        <authorList>
            <person name="Kawai M."/>
            <person name="Futagami T."/>
            <person name="Toyoda A."/>
            <person name="Takaki Y."/>
            <person name="Nishi S."/>
            <person name="Hori S."/>
            <person name="Arai W."/>
            <person name="Tsubouchi T."/>
            <person name="Morono Y."/>
            <person name="Uchiyama I."/>
            <person name="Ito T."/>
            <person name="Fujiyama A."/>
            <person name="Inagaki F."/>
            <person name="Takami H."/>
        </authorList>
    </citation>
    <scope>NUCLEOTIDE SEQUENCE</scope>
    <source>
        <strain evidence="1">Expedition CK06-06</strain>
    </source>
</reference>
<dbReference type="EMBL" id="BARV01036220">
    <property type="protein sequence ID" value="GAI51676.1"/>
    <property type="molecule type" value="Genomic_DNA"/>
</dbReference>
<gene>
    <name evidence="1" type="ORF">S06H3_56319</name>
</gene>
<name>X1QA39_9ZZZZ</name>
<sequence>MRKYSGEQELIWGGDNHCEHEWDIPTPPRRSRKVADVKNLNDKEATNIGSHYEAVWTNTCSLCGAWKGAYGLEPTPEMYIEHTIEMLREIRRVLRKDGVVFWNIGDSYASIGRSEKKESPGVGAKQSMDKVPRDVKWQAGGGHNFSWTLPGNIKPKDLCLIPFRVAIAA</sequence>
<proteinExistence type="predicted"/>
<dbReference type="SUPFAM" id="SSF53335">
    <property type="entry name" value="S-adenosyl-L-methionine-dependent methyltransferases"/>
    <property type="match status" value="1"/>
</dbReference>